<proteinExistence type="predicted"/>
<keyword evidence="2" id="KW-1185">Reference proteome</keyword>
<evidence type="ECO:0000313" key="2">
    <source>
        <dbReference type="Proteomes" id="UP000886523"/>
    </source>
</evidence>
<gene>
    <name evidence="1" type="ORF">BS47DRAFT_385040</name>
</gene>
<dbReference type="AlphaFoldDB" id="A0A9P6DQK1"/>
<protein>
    <submittedName>
        <fullName evidence="1">Uncharacterized protein</fullName>
    </submittedName>
</protein>
<name>A0A9P6DQK1_9AGAM</name>
<sequence length="73" mass="8683">MARLGRHQYFRVQGILTKLERYFILLFQKWLVATSVTYTWSEKVKDPFCERSDFRDGQCHGQRGRLSILSDAQ</sequence>
<accession>A0A9P6DQK1</accession>
<evidence type="ECO:0000313" key="1">
    <source>
        <dbReference type="EMBL" id="KAF9506725.1"/>
    </source>
</evidence>
<dbReference type="Proteomes" id="UP000886523">
    <property type="component" value="Unassembled WGS sequence"/>
</dbReference>
<comment type="caution">
    <text evidence="1">The sequence shown here is derived from an EMBL/GenBank/DDBJ whole genome shotgun (WGS) entry which is preliminary data.</text>
</comment>
<reference evidence="1" key="1">
    <citation type="journal article" date="2020" name="Nat. Commun.">
        <title>Large-scale genome sequencing of mycorrhizal fungi provides insights into the early evolution of symbiotic traits.</title>
        <authorList>
            <person name="Miyauchi S."/>
            <person name="Kiss E."/>
            <person name="Kuo A."/>
            <person name="Drula E."/>
            <person name="Kohler A."/>
            <person name="Sanchez-Garcia M."/>
            <person name="Morin E."/>
            <person name="Andreopoulos B."/>
            <person name="Barry K.W."/>
            <person name="Bonito G."/>
            <person name="Buee M."/>
            <person name="Carver A."/>
            <person name="Chen C."/>
            <person name="Cichocki N."/>
            <person name="Clum A."/>
            <person name="Culley D."/>
            <person name="Crous P.W."/>
            <person name="Fauchery L."/>
            <person name="Girlanda M."/>
            <person name="Hayes R.D."/>
            <person name="Keri Z."/>
            <person name="LaButti K."/>
            <person name="Lipzen A."/>
            <person name="Lombard V."/>
            <person name="Magnuson J."/>
            <person name="Maillard F."/>
            <person name="Murat C."/>
            <person name="Nolan M."/>
            <person name="Ohm R.A."/>
            <person name="Pangilinan J."/>
            <person name="Pereira M.F."/>
            <person name="Perotto S."/>
            <person name="Peter M."/>
            <person name="Pfister S."/>
            <person name="Riley R."/>
            <person name="Sitrit Y."/>
            <person name="Stielow J.B."/>
            <person name="Szollosi G."/>
            <person name="Zifcakova L."/>
            <person name="Stursova M."/>
            <person name="Spatafora J.W."/>
            <person name="Tedersoo L."/>
            <person name="Vaario L.M."/>
            <person name="Yamada A."/>
            <person name="Yan M."/>
            <person name="Wang P."/>
            <person name="Xu J."/>
            <person name="Bruns T."/>
            <person name="Baldrian P."/>
            <person name="Vilgalys R."/>
            <person name="Dunand C."/>
            <person name="Henrissat B."/>
            <person name="Grigoriev I.V."/>
            <person name="Hibbett D."/>
            <person name="Nagy L.G."/>
            <person name="Martin F.M."/>
        </authorList>
    </citation>
    <scope>NUCLEOTIDE SEQUENCE</scope>
    <source>
        <strain evidence="1">UP504</strain>
    </source>
</reference>
<organism evidence="1 2">
    <name type="scientific">Hydnum rufescens UP504</name>
    <dbReference type="NCBI Taxonomy" id="1448309"/>
    <lineage>
        <taxon>Eukaryota</taxon>
        <taxon>Fungi</taxon>
        <taxon>Dikarya</taxon>
        <taxon>Basidiomycota</taxon>
        <taxon>Agaricomycotina</taxon>
        <taxon>Agaricomycetes</taxon>
        <taxon>Cantharellales</taxon>
        <taxon>Hydnaceae</taxon>
        <taxon>Hydnum</taxon>
    </lineage>
</organism>
<dbReference type="EMBL" id="MU129102">
    <property type="protein sequence ID" value="KAF9506725.1"/>
    <property type="molecule type" value="Genomic_DNA"/>
</dbReference>